<gene>
    <name evidence="1" type="ORF">F2P47_02820</name>
</gene>
<dbReference type="EMBL" id="WESC01000002">
    <property type="protein sequence ID" value="KAB7742218.1"/>
    <property type="molecule type" value="Genomic_DNA"/>
</dbReference>
<dbReference type="Pfam" id="PF07310">
    <property type="entry name" value="PAS_5"/>
    <property type="match status" value="1"/>
</dbReference>
<sequence length="195" mass="21658">MFSSHSDESSTSAQVPMARSAQSLAFEEAWRVAKGDEAFPDRSAIDLKRFAKFARWFAIIEPDPNKASLPFRLVGSGFFDFFKTDLTGLDYLALVDPAIKTLAYDSVMACLAQPCGLWQVTPAQIADGATMPYEYTILPISRGRPQADHIVIYVNFEMRTLAPRPHVDRVEHSTLWHWLDIGFGVPTGSFGLSPA</sequence>
<dbReference type="Proteomes" id="UP000468901">
    <property type="component" value="Unassembled WGS sequence"/>
</dbReference>
<dbReference type="AlphaFoldDB" id="A0A6N6VLJ3"/>
<evidence type="ECO:0000313" key="2">
    <source>
        <dbReference type="Proteomes" id="UP000468901"/>
    </source>
</evidence>
<keyword evidence="2" id="KW-1185">Reference proteome</keyword>
<organism evidence="1 2">
    <name type="scientific">Parvibaculum sedimenti</name>
    <dbReference type="NCBI Taxonomy" id="2608632"/>
    <lineage>
        <taxon>Bacteria</taxon>
        <taxon>Pseudomonadati</taxon>
        <taxon>Pseudomonadota</taxon>
        <taxon>Alphaproteobacteria</taxon>
        <taxon>Hyphomicrobiales</taxon>
        <taxon>Parvibaculaceae</taxon>
        <taxon>Parvibaculum</taxon>
    </lineage>
</organism>
<comment type="caution">
    <text evidence="1">The sequence shown here is derived from an EMBL/GenBank/DDBJ whole genome shotgun (WGS) entry which is preliminary data.</text>
</comment>
<proteinExistence type="predicted"/>
<reference evidence="1 2" key="1">
    <citation type="submission" date="2019-09" db="EMBL/GenBank/DDBJ databases">
        <title>Parvibaculum sedimenti sp. nov., isolated from sediment.</title>
        <authorList>
            <person name="Wang Y."/>
        </authorList>
    </citation>
    <scope>NUCLEOTIDE SEQUENCE [LARGE SCALE GENOMIC DNA]</scope>
    <source>
        <strain evidence="1 2">HXT-9</strain>
    </source>
</reference>
<name>A0A6N6VLJ3_9HYPH</name>
<dbReference type="InterPro" id="IPR009922">
    <property type="entry name" value="DUF1457"/>
</dbReference>
<evidence type="ECO:0000313" key="1">
    <source>
        <dbReference type="EMBL" id="KAB7742218.1"/>
    </source>
</evidence>
<protein>
    <submittedName>
        <fullName evidence="1">PAS domain-containing protein</fullName>
    </submittedName>
</protein>
<accession>A0A6N6VLJ3</accession>